<dbReference type="AlphaFoldDB" id="A0A0N7LTX8"/>
<reference evidence="2 3" key="1">
    <citation type="submission" date="2015-09" db="EMBL/GenBank/DDBJ databases">
        <authorList>
            <consortium name="Swine Surveillance"/>
        </authorList>
    </citation>
    <scope>NUCLEOTIDE SEQUENCE [LARGE SCALE GENOMIC DNA]</scope>
    <source>
        <strain evidence="2 3">CECT 5294</strain>
    </source>
</reference>
<evidence type="ECO:0000256" key="1">
    <source>
        <dbReference type="SAM" id="Phobius"/>
    </source>
</evidence>
<proteinExistence type="predicted"/>
<organism evidence="2 3">
    <name type="scientific">Thalassobacter stenotrophicus</name>
    <dbReference type="NCBI Taxonomy" id="266809"/>
    <lineage>
        <taxon>Bacteria</taxon>
        <taxon>Pseudomonadati</taxon>
        <taxon>Pseudomonadota</taxon>
        <taxon>Alphaproteobacteria</taxon>
        <taxon>Rhodobacterales</taxon>
        <taxon>Roseobacteraceae</taxon>
        <taxon>Thalassobacter</taxon>
    </lineage>
</organism>
<dbReference type="Proteomes" id="UP000051298">
    <property type="component" value="Unassembled WGS sequence"/>
</dbReference>
<evidence type="ECO:0000313" key="3">
    <source>
        <dbReference type="Proteomes" id="UP000051298"/>
    </source>
</evidence>
<keyword evidence="1" id="KW-1133">Transmembrane helix</keyword>
<feature type="transmembrane region" description="Helical" evidence="1">
    <location>
        <begin position="55"/>
        <end position="85"/>
    </location>
</feature>
<sequence length="176" mass="19301">MAPYAVWKQRALLAGLLSLIIFTSLLPLGPMFGGIPGPDLAMCLLFAFVLRRPDYVPLGLVLVMVFAADALLMRPLGLWTLIMLVATEFLRRSVVQTEALTPAEEFGQILPVMLACFIAERLILLALLAEPPVFFSQVIHVGMTLVFYPIIVLFTHSVLGVRRLQPGEVDTLGGRA</sequence>
<evidence type="ECO:0000313" key="2">
    <source>
        <dbReference type="EMBL" id="CUH61938.1"/>
    </source>
</evidence>
<accession>A0A0N7LTX8</accession>
<feature type="transmembrane region" description="Helical" evidence="1">
    <location>
        <begin position="134"/>
        <end position="154"/>
    </location>
</feature>
<name>A0A0N7LTX8_9RHOB</name>
<dbReference type="EMBL" id="CYRX01000033">
    <property type="protein sequence ID" value="CUH61938.1"/>
    <property type="molecule type" value="Genomic_DNA"/>
</dbReference>
<keyword evidence="1" id="KW-0812">Transmembrane</keyword>
<feature type="transmembrane region" description="Helical" evidence="1">
    <location>
        <begin position="12"/>
        <end position="35"/>
    </location>
</feature>
<gene>
    <name evidence="2" type="ORF">THS5294_03251</name>
</gene>
<protein>
    <recommendedName>
        <fullName evidence="4">Rod shape-determining protein MreD</fullName>
    </recommendedName>
</protein>
<feature type="transmembrane region" description="Helical" evidence="1">
    <location>
        <begin position="106"/>
        <end position="128"/>
    </location>
</feature>
<keyword evidence="1" id="KW-0472">Membrane</keyword>
<dbReference type="RefSeq" id="WP_052068212.1">
    <property type="nucleotide sequence ID" value="NZ_CYRX01000033.1"/>
</dbReference>
<evidence type="ECO:0008006" key="4">
    <source>
        <dbReference type="Google" id="ProtNLM"/>
    </source>
</evidence>